<evidence type="ECO:0000259" key="2">
    <source>
        <dbReference type="Pfam" id="PF20611"/>
    </source>
</evidence>
<gene>
    <name evidence="3" type="ORF">BC739_002126</name>
</gene>
<feature type="signal peptide" evidence="1">
    <location>
        <begin position="1"/>
        <end position="32"/>
    </location>
</feature>
<reference evidence="3 4" key="1">
    <citation type="submission" date="2020-08" db="EMBL/GenBank/DDBJ databases">
        <title>Genomic Encyclopedia of Archaeal and Bacterial Type Strains, Phase II (KMG-II): from individual species to whole genera.</title>
        <authorList>
            <person name="Goeker M."/>
        </authorList>
    </citation>
    <scope>NUCLEOTIDE SEQUENCE [LARGE SCALE GENOMIC DNA]</scope>
    <source>
        <strain evidence="3 4">DSM 43850</strain>
    </source>
</reference>
<dbReference type="Pfam" id="PF20611">
    <property type="entry name" value="DUF6801"/>
    <property type="match status" value="1"/>
</dbReference>
<organism evidence="3 4">
    <name type="scientific">Kutzneria viridogrisea</name>
    <dbReference type="NCBI Taxonomy" id="47990"/>
    <lineage>
        <taxon>Bacteria</taxon>
        <taxon>Bacillati</taxon>
        <taxon>Actinomycetota</taxon>
        <taxon>Actinomycetes</taxon>
        <taxon>Pseudonocardiales</taxon>
        <taxon>Pseudonocardiaceae</taxon>
        <taxon>Kutzneria</taxon>
    </lineage>
</organism>
<feature type="chain" id="PRO_5046421893" description="DUF6801 domain-containing protein" evidence="1">
    <location>
        <begin position="33"/>
        <end position="209"/>
    </location>
</feature>
<sequence length="209" mass="20724">MLGRATALARRATAVATVGLVAGLLGAGIAAADTPVAKDLSFKGDFPVIGTLTPIKAHITTSLPSPVVVGKSSKLFPASVDIDAPPDATTGLNLIGAASVEGTAKLTALITDSAGKKYSAKIQLTIPKTPTPADGQDLKFTATGQAIIPVISNTGAAVASVDLTSVSTTLTPKDAKGEPTALGTFTVDLTPDPAGQDPTLGTIQIVAAS</sequence>
<proteinExistence type="predicted"/>
<evidence type="ECO:0000256" key="1">
    <source>
        <dbReference type="SAM" id="SignalP"/>
    </source>
</evidence>
<evidence type="ECO:0000313" key="3">
    <source>
        <dbReference type="EMBL" id="MBA8924927.1"/>
    </source>
</evidence>
<dbReference type="Proteomes" id="UP000517916">
    <property type="component" value="Unassembled WGS sequence"/>
</dbReference>
<comment type="caution">
    <text evidence="3">The sequence shown here is derived from an EMBL/GenBank/DDBJ whole genome shotgun (WGS) entry which is preliminary data.</text>
</comment>
<dbReference type="RefSeq" id="WP_148309730.1">
    <property type="nucleotide sequence ID" value="NZ_BAAABQ010000010.1"/>
</dbReference>
<accession>A0ABR6BDJ9</accession>
<protein>
    <recommendedName>
        <fullName evidence="2">DUF6801 domain-containing protein</fullName>
    </recommendedName>
</protein>
<keyword evidence="1" id="KW-0732">Signal</keyword>
<dbReference type="EMBL" id="JACJID010000002">
    <property type="protein sequence ID" value="MBA8924927.1"/>
    <property type="molecule type" value="Genomic_DNA"/>
</dbReference>
<name>A0ABR6BDJ9_9PSEU</name>
<dbReference type="InterPro" id="IPR046542">
    <property type="entry name" value="DUF6801"/>
</dbReference>
<keyword evidence="4" id="KW-1185">Reference proteome</keyword>
<evidence type="ECO:0000313" key="4">
    <source>
        <dbReference type="Proteomes" id="UP000517916"/>
    </source>
</evidence>
<feature type="domain" description="DUF6801" evidence="2">
    <location>
        <begin position="42"/>
        <end position="201"/>
    </location>
</feature>